<reference evidence="4" key="2">
    <citation type="submission" date="2019-09" db="UniProtKB">
        <authorList>
            <consortium name="WormBaseParasite"/>
        </authorList>
    </citation>
    <scope>IDENTIFICATION</scope>
</reference>
<keyword evidence="3" id="KW-1185">Reference proteome</keyword>
<dbReference type="WBParaSite" id="HPBE_0002183901-mRNA-1">
    <property type="protein sequence ID" value="HPBE_0002183901-mRNA-1"/>
    <property type="gene ID" value="HPBE_0002183901"/>
</dbReference>
<dbReference type="EMBL" id="UZAH01033385">
    <property type="protein sequence ID" value="VDP28449.1"/>
    <property type="molecule type" value="Genomic_DNA"/>
</dbReference>
<evidence type="ECO:0000313" key="2">
    <source>
        <dbReference type="EMBL" id="VDP28449.1"/>
    </source>
</evidence>
<gene>
    <name evidence="2" type="ORF">HPBE_LOCUS21838</name>
</gene>
<proteinExistence type="predicted"/>
<name>A0A3P8G069_HELPZ</name>
<evidence type="ECO:0000313" key="3">
    <source>
        <dbReference type="Proteomes" id="UP000050761"/>
    </source>
</evidence>
<feature type="compositionally biased region" description="Basic residues" evidence="1">
    <location>
        <begin position="1"/>
        <end position="12"/>
    </location>
</feature>
<evidence type="ECO:0000313" key="4">
    <source>
        <dbReference type="WBParaSite" id="HPBE_0002183901-mRNA-1"/>
    </source>
</evidence>
<organism evidence="2">
    <name type="scientific">Heligmosomoides polygyrus</name>
    <name type="common">Parasitic roundworm</name>
    <dbReference type="NCBI Taxonomy" id="6339"/>
    <lineage>
        <taxon>Eukaryota</taxon>
        <taxon>Metazoa</taxon>
        <taxon>Ecdysozoa</taxon>
        <taxon>Nematoda</taxon>
        <taxon>Chromadorea</taxon>
        <taxon>Rhabditida</taxon>
        <taxon>Rhabditina</taxon>
        <taxon>Rhabditomorpha</taxon>
        <taxon>Strongyloidea</taxon>
        <taxon>Heligmosomidae</taxon>
        <taxon>Heligmosomoides</taxon>
    </lineage>
</organism>
<accession>A0A3P8G069</accession>
<dbReference type="Proteomes" id="UP000050761">
    <property type="component" value="Unassembled WGS sequence"/>
</dbReference>
<dbReference type="AlphaFoldDB" id="A0A3P8G069"/>
<reference evidence="2 3" key="1">
    <citation type="submission" date="2018-11" db="EMBL/GenBank/DDBJ databases">
        <authorList>
            <consortium name="Pathogen Informatics"/>
        </authorList>
    </citation>
    <scope>NUCLEOTIDE SEQUENCE [LARGE SCALE GENOMIC DNA]</scope>
</reference>
<sequence>MPSIRRDRRIIRRSASEPLEPDAMFARMPSIGEDRRRGIRRPASEPLDSSDDIRFYRYGEAKRKLERLIGRDSISEQLRGLKMLLGFVPKHQELPHVLEHVNQLRGERKKTFMCYLSPSEYS</sequence>
<evidence type="ECO:0000256" key="1">
    <source>
        <dbReference type="SAM" id="MobiDB-lite"/>
    </source>
</evidence>
<protein>
    <submittedName>
        <fullName evidence="4">DUF615 domain-containing protein</fullName>
    </submittedName>
</protein>
<feature type="region of interest" description="Disordered" evidence="1">
    <location>
        <begin position="1"/>
        <end position="49"/>
    </location>
</feature>